<organism evidence="1 2">
    <name type="scientific">Tahibacter amnicola</name>
    <dbReference type="NCBI Taxonomy" id="2976241"/>
    <lineage>
        <taxon>Bacteria</taxon>
        <taxon>Pseudomonadati</taxon>
        <taxon>Pseudomonadota</taxon>
        <taxon>Gammaproteobacteria</taxon>
        <taxon>Lysobacterales</taxon>
        <taxon>Rhodanobacteraceae</taxon>
        <taxon>Tahibacter</taxon>
    </lineage>
</organism>
<evidence type="ECO:0000313" key="1">
    <source>
        <dbReference type="EMBL" id="UXI66063.1"/>
    </source>
</evidence>
<dbReference type="RefSeq" id="WP_261693049.1">
    <property type="nucleotide sequence ID" value="NZ_CP104694.1"/>
</dbReference>
<gene>
    <name evidence="1" type="ORF">N4264_15020</name>
</gene>
<accession>A0ABY6B7J1</accession>
<protein>
    <submittedName>
        <fullName evidence="1">Uncharacterized protein</fullName>
    </submittedName>
</protein>
<keyword evidence="2" id="KW-1185">Reference proteome</keyword>
<sequence length="46" mass="5048">MRGLRDLDDEFVPLSRIEVEEVADRVADAHCIGLLALGIASPRATR</sequence>
<dbReference type="EMBL" id="CP104694">
    <property type="protein sequence ID" value="UXI66063.1"/>
    <property type="molecule type" value="Genomic_DNA"/>
</dbReference>
<reference evidence="1" key="1">
    <citation type="submission" date="2022-09" db="EMBL/GenBank/DDBJ databases">
        <title>Tahibacter sp. nov., isolated from a fresh water.</title>
        <authorList>
            <person name="Baek J.H."/>
            <person name="Lee J.K."/>
            <person name="Kim J.M."/>
            <person name="Jeon C.O."/>
        </authorList>
    </citation>
    <scope>NUCLEOTIDE SEQUENCE</scope>
    <source>
        <strain evidence="1">W38</strain>
    </source>
</reference>
<proteinExistence type="predicted"/>
<evidence type="ECO:0000313" key="2">
    <source>
        <dbReference type="Proteomes" id="UP001064632"/>
    </source>
</evidence>
<dbReference type="Proteomes" id="UP001064632">
    <property type="component" value="Chromosome"/>
</dbReference>
<name>A0ABY6B7J1_9GAMM</name>